<gene>
    <name evidence="1" type="ORF">J8273_7477</name>
</gene>
<name>A0A8J6AY07_9EUKA</name>
<organism evidence="1 2">
    <name type="scientific">Carpediemonas membranifera</name>
    <dbReference type="NCBI Taxonomy" id="201153"/>
    <lineage>
        <taxon>Eukaryota</taxon>
        <taxon>Metamonada</taxon>
        <taxon>Carpediemonas-like organisms</taxon>
        <taxon>Carpediemonas</taxon>
    </lineage>
</organism>
<comment type="caution">
    <text evidence="1">The sequence shown here is derived from an EMBL/GenBank/DDBJ whole genome shotgun (WGS) entry which is preliminary data.</text>
</comment>
<keyword evidence="2" id="KW-1185">Reference proteome</keyword>
<sequence length="318" mass="33001">MSLQIKQLPQDKPVQLAGGVVLSLPNDVAQLDQYLTNTYPLVTSRDAPLVAAVQSLTAAAITRTVYNTTDQRISAPTDPIVASIAALFGPDPGPSAPLSQRAILAGCGGRHGFPSVVCGSVARIINSSSLWGMGAVVSSSGSINVDDLSARVGMTPTGPLADTEGRTHTPHVLFLPSVLTLGRMEPEPLQRLLAAVLGCQYCVGAVVSIESRVLLAFGVVGSQLLCVDPHVVAPLADVPFTLRNTADLDGQVLLAMVVTNDEDIVGLTRLIDTTVQSLLPVGPPVGFTSHVLTSDAGDEGAMDLDTNAGPSKQRALLF</sequence>
<dbReference type="InterPro" id="IPR038765">
    <property type="entry name" value="Papain-like_cys_pep_sf"/>
</dbReference>
<reference evidence="1" key="1">
    <citation type="submission" date="2021-05" db="EMBL/GenBank/DDBJ databases">
        <title>A free-living protist that lacks canonical eukaryotic 1 DNA replication and segregation systems.</title>
        <authorList>
            <person name="Salas-Leiva D.E."/>
            <person name="Tromer E.C."/>
            <person name="Curtis B.A."/>
            <person name="Jerlstrom-Hultqvist J."/>
            <person name="Kolisko M."/>
            <person name="Yi Z."/>
            <person name="Salas-Leiva J.S."/>
            <person name="Gallot-Lavallee L."/>
            <person name="Kops G.J.P.L."/>
            <person name="Archibald J.M."/>
            <person name="Simpson A.G.B."/>
            <person name="Roger A.J."/>
        </authorList>
    </citation>
    <scope>NUCLEOTIDE SEQUENCE</scope>
    <source>
        <strain evidence="1">BICM</strain>
    </source>
</reference>
<dbReference type="SUPFAM" id="SSF54001">
    <property type="entry name" value="Cysteine proteinases"/>
    <property type="match status" value="1"/>
</dbReference>
<dbReference type="EMBL" id="JAHDYR010000062">
    <property type="protein sequence ID" value="KAG9391203.1"/>
    <property type="molecule type" value="Genomic_DNA"/>
</dbReference>
<proteinExistence type="predicted"/>
<protein>
    <submittedName>
        <fullName evidence="1">Uncharacterized protein</fullName>
    </submittedName>
</protein>
<evidence type="ECO:0000313" key="2">
    <source>
        <dbReference type="Proteomes" id="UP000717585"/>
    </source>
</evidence>
<evidence type="ECO:0000313" key="1">
    <source>
        <dbReference type="EMBL" id="KAG9391203.1"/>
    </source>
</evidence>
<dbReference type="Proteomes" id="UP000717585">
    <property type="component" value="Unassembled WGS sequence"/>
</dbReference>
<accession>A0A8J6AY07</accession>
<dbReference type="AlphaFoldDB" id="A0A8J6AY07"/>